<accession>A0A938B5E0</accession>
<evidence type="ECO:0000313" key="3">
    <source>
        <dbReference type="EMBL" id="MBM3227069.1"/>
    </source>
</evidence>
<evidence type="ECO:0000256" key="1">
    <source>
        <dbReference type="SAM" id="MobiDB-lite"/>
    </source>
</evidence>
<dbReference type="InterPro" id="IPR003729">
    <property type="entry name" value="Bi_nuclease_dom"/>
</dbReference>
<proteinExistence type="predicted"/>
<dbReference type="PANTHER" id="PTHR15160">
    <property type="entry name" value="VON HIPPEL-LINDAU PROTEIN"/>
    <property type="match status" value="1"/>
</dbReference>
<sequence length="170" mass="18996">MQKMKIGTVLFDQAKGAAVVTLVEEQGERVLPIFIGMWEGMALFRELNRTPSPRPVLHDIVYHLFEGFHARLEKVVVDTVQDNTYFAQVYVALQESTMIADARPSDALALALRFQAPIYVAEAVLAASGKRGDFAAGDERREAAEADQEKGEDLHAWLENLRPEDFADPH</sequence>
<evidence type="ECO:0000259" key="2">
    <source>
        <dbReference type="PROSITE" id="PS51658"/>
    </source>
</evidence>
<dbReference type="Proteomes" id="UP000712673">
    <property type="component" value="Unassembled WGS sequence"/>
</dbReference>
<dbReference type="Gene3D" id="3.10.690.10">
    <property type="entry name" value="Bifunctional nuclease domain"/>
    <property type="match status" value="1"/>
</dbReference>
<protein>
    <submittedName>
        <fullName evidence="3">Bifunctional nuclease family protein</fullName>
    </submittedName>
</protein>
<dbReference type="InterPro" id="IPR036104">
    <property type="entry name" value="BFN_sf"/>
</dbReference>
<dbReference type="AlphaFoldDB" id="A0A938B5E0"/>
<organism evidence="3 4">
    <name type="scientific">Tectimicrobiota bacterium</name>
    <dbReference type="NCBI Taxonomy" id="2528274"/>
    <lineage>
        <taxon>Bacteria</taxon>
        <taxon>Pseudomonadati</taxon>
        <taxon>Nitrospinota/Tectimicrobiota group</taxon>
        <taxon>Candidatus Tectimicrobiota</taxon>
    </lineage>
</organism>
<evidence type="ECO:0000313" key="4">
    <source>
        <dbReference type="Proteomes" id="UP000712673"/>
    </source>
</evidence>
<dbReference type="Pfam" id="PF02577">
    <property type="entry name" value="BFN_dom"/>
    <property type="match status" value="1"/>
</dbReference>
<dbReference type="EMBL" id="VGLS01001175">
    <property type="protein sequence ID" value="MBM3227069.1"/>
    <property type="molecule type" value="Genomic_DNA"/>
</dbReference>
<dbReference type="PROSITE" id="PS51658">
    <property type="entry name" value="BFN"/>
    <property type="match status" value="1"/>
</dbReference>
<dbReference type="SUPFAM" id="SSF103256">
    <property type="entry name" value="Hypothetical protein TM0160"/>
    <property type="match status" value="1"/>
</dbReference>
<comment type="caution">
    <text evidence="3">The sequence shown here is derived from an EMBL/GenBank/DDBJ whole genome shotgun (WGS) entry which is preliminary data.</text>
</comment>
<gene>
    <name evidence="3" type="ORF">FJZ47_25155</name>
</gene>
<dbReference type="GO" id="GO:0004518">
    <property type="term" value="F:nuclease activity"/>
    <property type="evidence" value="ECO:0007669"/>
    <property type="project" value="InterPro"/>
</dbReference>
<dbReference type="PANTHER" id="PTHR15160:SF1">
    <property type="entry name" value="VON HIPPEL-LINDAU DISEASE TUMOR SUPPRESSOR"/>
    <property type="match status" value="1"/>
</dbReference>
<name>A0A938B5E0_UNCTE</name>
<feature type="domain" description="BFN" evidence="2">
    <location>
        <begin position="1"/>
        <end position="132"/>
    </location>
</feature>
<reference evidence="3" key="1">
    <citation type="submission" date="2019-03" db="EMBL/GenBank/DDBJ databases">
        <title>Lake Tanganyika Metagenome-Assembled Genomes (MAGs).</title>
        <authorList>
            <person name="Tran P."/>
        </authorList>
    </citation>
    <scope>NUCLEOTIDE SEQUENCE</scope>
    <source>
        <strain evidence="3">K_DeepCast_65m_m2_066</strain>
    </source>
</reference>
<feature type="region of interest" description="Disordered" evidence="1">
    <location>
        <begin position="137"/>
        <end position="170"/>
    </location>
</feature>